<evidence type="ECO:0000256" key="1">
    <source>
        <dbReference type="SAM" id="Phobius"/>
    </source>
</evidence>
<feature type="transmembrane region" description="Helical" evidence="1">
    <location>
        <begin position="115"/>
        <end position="136"/>
    </location>
</feature>
<organism evidence="2 3">
    <name type="scientific">Heterodera trifolii</name>
    <dbReference type="NCBI Taxonomy" id="157864"/>
    <lineage>
        <taxon>Eukaryota</taxon>
        <taxon>Metazoa</taxon>
        <taxon>Ecdysozoa</taxon>
        <taxon>Nematoda</taxon>
        <taxon>Chromadorea</taxon>
        <taxon>Rhabditida</taxon>
        <taxon>Tylenchina</taxon>
        <taxon>Tylenchomorpha</taxon>
        <taxon>Tylenchoidea</taxon>
        <taxon>Heteroderidae</taxon>
        <taxon>Heteroderinae</taxon>
        <taxon>Heterodera</taxon>
    </lineage>
</organism>
<feature type="transmembrane region" description="Helical" evidence="1">
    <location>
        <begin position="24"/>
        <end position="48"/>
    </location>
</feature>
<dbReference type="AlphaFoldDB" id="A0ABD2L0Z1"/>
<name>A0ABD2L0Z1_9BILA</name>
<evidence type="ECO:0000313" key="2">
    <source>
        <dbReference type="EMBL" id="KAL3108841.1"/>
    </source>
</evidence>
<keyword evidence="3" id="KW-1185">Reference proteome</keyword>
<gene>
    <name evidence="2" type="ORF">niasHT_015017</name>
</gene>
<evidence type="ECO:0000313" key="3">
    <source>
        <dbReference type="Proteomes" id="UP001620626"/>
    </source>
</evidence>
<proteinExistence type="predicted"/>
<feature type="transmembrane region" description="Helical" evidence="1">
    <location>
        <begin position="148"/>
        <end position="169"/>
    </location>
</feature>
<keyword evidence="1" id="KW-1133">Transmembrane helix</keyword>
<dbReference type="Proteomes" id="UP001620626">
    <property type="component" value="Unassembled WGS sequence"/>
</dbReference>
<feature type="transmembrane region" description="Helical" evidence="1">
    <location>
        <begin position="75"/>
        <end position="94"/>
    </location>
</feature>
<accession>A0ABD2L0Z1</accession>
<dbReference type="EMBL" id="JBICBT010000582">
    <property type="protein sequence ID" value="KAL3108841.1"/>
    <property type="molecule type" value="Genomic_DNA"/>
</dbReference>
<reference evidence="2 3" key="1">
    <citation type="submission" date="2024-10" db="EMBL/GenBank/DDBJ databases">
        <authorList>
            <person name="Kim D."/>
        </authorList>
    </citation>
    <scope>NUCLEOTIDE SEQUENCE [LARGE SCALE GENOMIC DNA]</scope>
    <source>
        <strain evidence="2">BH-2024</strain>
    </source>
</reference>
<comment type="caution">
    <text evidence="2">The sequence shown here is derived from an EMBL/GenBank/DDBJ whole genome shotgun (WGS) entry which is preliminary data.</text>
</comment>
<protein>
    <submittedName>
        <fullName evidence="2">Uncharacterized protein</fullName>
    </submittedName>
</protein>
<keyword evidence="1" id="KW-0472">Membrane</keyword>
<keyword evidence="1" id="KW-0812">Transmembrane</keyword>
<sequence length="228" mass="25407">MGNIIALELAYHQHPPEDTTSHNFWVFFAIITLTIFIGALMLFGIFIFRKFFRRLPLPTNSSNQPNPENEPDRPYSPSSIPTVYVILILTLVFLSQTEAHPKGKMGRGGILKPMAKGSLPIIGTSALYFGMDALFGKNEEENSVHPSLALFAFIGFVTLFVLLIIIKIVNYLRHCLSHIASNPHDPIPHNSQPPGPPGSIELGEIRNTLNDLINRADPPRTNRFDPTL</sequence>